<dbReference type="Pfam" id="PF06672">
    <property type="entry name" value="DUF1175"/>
    <property type="match status" value="2"/>
</dbReference>
<feature type="compositionally biased region" description="Low complexity" evidence="1">
    <location>
        <begin position="30"/>
        <end position="46"/>
    </location>
</feature>
<sequence>MMPPSLGATAMRRVLPVLLLLHASAPLSSGAAGGLTSAPSASGTAGVRAHASASGEARVRTNASASTAPPPVPAPAAARPDDAEPSPASEARDVLLRRIVARVALAQVREQDAAWHPDQRDCAGLIRFAFRSAYKQVAPERLSTPLWRDGRGRPSDFADAEVLLQRNFQLLGRDDATRESLRTGDVLAFRQEQDAGPIFHLMLVVRPEDRAHAPARVVYHPGEKGAAVRTGVLQNLATEAPLEWRPVPRNASFLGFFRFKEWMS</sequence>
<protein>
    <recommendedName>
        <fullName evidence="5">Lipoprotein</fullName>
    </recommendedName>
</protein>
<dbReference type="Gene3D" id="3.90.1720.10">
    <property type="entry name" value="endopeptidase domain like (from Nostoc punctiforme)"/>
    <property type="match status" value="1"/>
</dbReference>
<gene>
    <name evidence="3" type="ordered locus">LILAB_05905</name>
</gene>
<dbReference type="EMBL" id="CP002830">
    <property type="protein sequence ID" value="AEI63102.1"/>
    <property type="molecule type" value="Genomic_DNA"/>
</dbReference>
<dbReference type="STRING" id="483219.LILAB_05905"/>
<name>F8CR58_MYXFH</name>
<evidence type="ECO:0000256" key="1">
    <source>
        <dbReference type="SAM" id="MobiDB-lite"/>
    </source>
</evidence>
<feature type="signal peptide" evidence="2">
    <location>
        <begin position="1"/>
        <end position="31"/>
    </location>
</feature>
<organism evidence="3 4">
    <name type="scientific">Myxococcus fulvus (strain ATCC BAA-855 / HW-1)</name>
    <dbReference type="NCBI Taxonomy" id="483219"/>
    <lineage>
        <taxon>Bacteria</taxon>
        <taxon>Pseudomonadati</taxon>
        <taxon>Myxococcota</taxon>
        <taxon>Myxococcia</taxon>
        <taxon>Myxococcales</taxon>
        <taxon>Cystobacterineae</taxon>
        <taxon>Myxococcaceae</taxon>
        <taxon>Myxococcus</taxon>
    </lineage>
</organism>
<evidence type="ECO:0000256" key="2">
    <source>
        <dbReference type="SAM" id="SignalP"/>
    </source>
</evidence>
<dbReference type="Proteomes" id="UP000000488">
    <property type="component" value="Chromosome"/>
</dbReference>
<evidence type="ECO:0000313" key="4">
    <source>
        <dbReference type="Proteomes" id="UP000000488"/>
    </source>
</evidence>
<dbReference type="eggNOG" id="COG3234">
    <property type="taxonomic scope" value="Bacteria"/>
</dbReference>
<keyword evidence="2" id="KW-0732">Signal</keyword>
<dbReference type="InterPro" id="IPR009558">
    <property type="entry name" value="DUF1175"/>
</dbReference>
<dbReference type="HOGENOM" id="CLU_092038_0_0_7"/>
<evidence type="ECO:0000313" key="3">
    <source>
        <dbReference type="EMBL" id="AEI63102.1"/>
    </source>
</evidence>
<accession>F8CR58</accession>
<evidence type="ECO:0008006" key="5">
    <source>
        <dbReference type="Google" id="ProtNLM"/>
    </source>
</evidence>
<dbReference type="KEGG" id="mfu:LILAB_05905"/>
<reference evidence="3 4" key="1">
    <citation type="journal article" date="2011" name="J. Bacteriol.">
        <title>Genome sequence of the halotolerant marine bacterium Myxococcus fulvus HW-1.</title>
        <authorList>
            <person name="Li Z.F."/>
            <person name="Li X."/>
            <person name="Liu H."/>
            <person name="Liu X."/>
            <person name="Han K."/>
            <person name="Wu Z.H."/>
            <person name="Hu W."/>
            <person name="Li F.F."/>
            <person name="Li Y.Z."/>
        </authorList>
    </citation>
    <scope>NUCLEOTIDE SEQUENCE [LARGE SCALE GENOMIC DNA]</scope>
    <source>
        <strain evidence="4">ATCC BAA-855 / HW-1</strain>
    </source>
</reference>
<feature type="region of interest" description="Disordered" evidence="1">
    <location>
        <begin position="30"/>
        <end position="90"/>
    </location>
</feature>
<feature type="chain" id="PRO_5003368360" description="Lipoprotein" evidence="2">
    <location>
        <begin position="32"/>
        <end position="264"/>
    </location>
</feature>
<proteinExistence type="predicted"/>
<dbReference type="AlphaFoldDB" id="F8CR58"/>